<feature type="domain" description="Rhodanese" evidence="5">
    <location>
        <begin position="198"/>
        <end position="305"/>
    </location>
</feature>
<keyword evidence="4" id="KW-0732">Signal</keyword>
<evidence type="ECO:0000256" key="3">
    <source>
        <dbReference type="SAM" id="MobiDB-lite"/>
    </source>
</evidence>
<dbReference type="EMBL" id="NRRE01000017">
    <property type="protein sequence ID" value="MBK1696480.1"/>
    <property type="molecule type" value="Genomic_DNA"/>
</dbReference>
<dbReference type="CDD" id="cd01449">
    <property type="entry name" value="TST_Repeat_2"/>
    <property type="match status" value="1"/>
</dbReference>
<dbReference type="InterPro" id="IPR036873">
    <property type="entry name" value="Rhodanese-like_dom_sf"/>
</dbReference>
<name>A0A934QH90_9PROT</name>
<feature type="signal peptide" evidence="4">
    <location>
        <begin position="1"/>
        <end position="26"/>
    </location>
</feature>
<keyword evidence="1" id="KW-0808">Transferase</keyword>
<dbReference type="InterPro" id="IPR045078">
    <property type="entry name" value="TST/MPST-like"/>
</dbReference>
<evidence type="ECO:0000259" key="5">
    <source>
        <dbReference type="PROSITE" id="PS50206"/>
    </source>
</evidence>
<feature type="compositionally biased region" description="Basic and acidic residues" evidence="3">
    <location>
        <begin position="202"/>
        <end position="213"/>
    </location>
</feature>
<dbReference type="Gene3D" id="3.40.250.10">
    <property type="entry name" value="Rhodanese-like domain"/>
    <property type="match status" value="2"/>
</dbReference>
<comment type="caution">
    <text evidence="6">The sequence shown here is derived from an EMBL/GenBank/DDBJ whole genome shotgun (WGS) entry which is preliminary data.</text>
</comment>
<sequence length="311" mass="33161">MSLVRRWIAPIATAAALAITAGSAQAADDAQPLVDAAWVHAHKDDPNVVVLDVRNGITGDSRETFEDGHIPGAVYSNYSTAGWRTTQDGVPGQLPEVGELEQLIGSLGIDNDDHVVVVAAGENALDMGSATRVYWTFKVLGHDQVSVLNGGHAAYAQQYALAEGWTAPEPAEFAGELQPQLIADRKQVASALRSGTGLMDNRPPEQYRGEAKHPASAKPGTLPGARNVPQSRLTNGGTFASKEQIAELLKEAGLEREGAQITFCNTGHWASLGWFASHEILGNQQARMYDGSMTDWTLNEGEVEVGAGQRQ</sequence>
<evidence type="ECO:0000313" key="6">
    <source>
        <dbReference type="EMBL" id="MBK1696480.1"/>
    </source>
</evidence>
<feature type="region of interest" description="Disordered" evidence="3">
    <location>
        <begin position="195"/>
        <end position="239"/>
    </location>
</feature>
<feature type="compositionally biased region" description="Polar residues" evidence="3">
    <location>
        <begin position="228"/>
        <end position="238"/>
    </location>
</feature>
<reference evidence="6" key="2">
    <citation type="journal article" date="2020" name="Microorganisms">
        <title>Osmotic Adaptation and Compatible Solute Biosynthesis of Phototrophic Bacteria as Revealed from Genome Analyses.</title>
        <authorList>
            <person name="Imhoff J.F."/>
            <person name="Rahn T."/>
            <person name="Kunzel S."/>
            <person name="Keller A."/>
            <person name="Neulinger S.C."/>
        </authorList>
    </citation>
    <scope>NUCLEOTIDE SEQUENCE</scope>
    <source>
        <strain evidence="6">DSM 9154</strain>
    </source>
</reference>
<keyword evidence="7" id="KW-1185">Reference proteome</keyword>
<evidence type="ECO:0000256" key="4">
    <source>
        <dbReference type="SAM" id="SignalP"/>
    </source>
</evidence>
<dbReference type="RefSeq" id="WP_037256464.1">
    <property type="nucleotide sequence ID" value="NZ_NRRE01000017.1"/>
</dbReference>
<organism evidence="6 7">
    <name type="scientific">Rhodovibrio salinarum</name>
    <dbReference type="NCBI Taxonomy" id="1087"/>
    <lineage>
        <taxon>Bacteria</taxon>
        <taxon>Pseudomonadati</taxon>
        <taxon>Pseudomonadota</taxon>
        <taxon>Alphaproteobacteria</taxon>
        <taxon>Rhodospirillales</taxon>
        <taxon>Rhodovibrionaceae</taxon>
        <taxon>Rhodovibrio</taxon>
    </lineage>
</organism>
<feature type="domain" description="Rhodanese" evidence="5">
    <location>
        <begin position="44"/>
        <end position="164"/>
    </location>
</feature>
<dbReference type="AlphaFoldDB" id="A0A934QH90"/>
<dbReference type="GO" id="GO:0004792">
    <property type="term" value="F:thiosulfate-cyanide sulfurtransferase activity"/>
    <property type="evidence" value="ECO:0007669"/>
    <property type="project" value="TreeGrafter"/>
</dbReference>
<evidence type="ECO:0000313" key="7">
    <source>
        <dbReference type="Proteomes" id="UP000778970"/>
    </source>
</evidence>
<dbReference type="PANTHER" id="PTHR11364:SF27">
    <property type="entry name" value="SULFURTRANSFERASE"/>
    <property type="match status" value="1"/>
</dbReference>
<dbReference type="Pfam" id="PF00581">
    <property type="entry name" value="Rhodanese"/>
    <property type="match status" value="2"/>
</dbReference>
<dbReference type="Proteomes" id="UP000778970">
    <property type="component" value="Unassembled WGS sequence"/>
</dbReference>
<feature type="chain" id="PRO_5037580557" evidence="4">
    <location>
        <begin position="27"/>
        <end position="311"/>
    </location>
</feature>
<evidence type="ECO:0000256" key="1">
    <source>
        <dbReference type="ARBA" id="ARBA00022679"/>
    </source>
</evidence>
<gene>
    <name evidence="6" type="ORF">CKO21_04385</name>
</gene>
<dbReference type="SMART" id="SM00450">
    <property type="entry name" value="RHOD"/>
    <property type="match status" value="2"/>
</dbReference>
<dbReference type="PROSITE" id="PS50206">
    <property type="entry name" value="RHODANESE_3"/>
    <property type="match status" value="2"/>
</dbReference>
<protein>
    <submittedName>
        <fullName evidence="6">Rhodanese-like domain-containing protein</fullName>
    </submittedName>
</protein>
<dbReference type="SUPFAM" id="SSF52821">
    <property type="entry name" value="Rhodanese/Cell cycle control phosphatase"/>
    <property type="match status" value="2"/>
</dbReference>
<dbReference type="InterPro" id="IPR001763">
    <property type="entry name" value="Rhodanese-like_dom"/>
</dbReference>
<evidence type="ECO:0000256" key="2">
    <source>
        <dbReference type="ARBA" id="ARBA00022737"/>
    </source>
</evidence>
<keyword evidence="2" id="KW-0677">Repeat</keyword>
<dbReference type="CDD" id="cd01448">
    <property type="entry name" value="TST_Repeat_1"/>
    <property type="match status" value="1"/>
</dbReference>
<dbReference type="PANTHER" id="PTHR11364">
    <property type="entry name" value="THIOSULFATE SULFERTANSFERASE"/>
    <property type="match status" value="1"/>
</dbReference>
<accession>A0A934QH90</accession>
<reference evidence="6" key="1">
    <citation type="submission" date="2017-08" db="EMBL/GenBank/DDBJ databases">
        <authorList>
            <person name="Imhoff J.F."/>
            <person name="Rahn T."/>
            <person name="Kuenzel S."/>
            <person name="Neulinger S.C."/>
        </authorList>
    </citation>
    <scope>NUCLEOTIDE SEQUENCE</scope>
    <source>
        <strain evidence="6">DSM 9154</strain>
    </source>
</reference>
<proteinExistence type="predicted"/>